<dbReference type="OrthoDB" id="274622at2759"/>
<dbReference type="EMBL" id="JAAALK010000290">
    <property type="protein sequence ID" value="KAG8046576.1"/>
    <property type="molecule type" value="Genomic_DNA"/>
</dbReference>
<feature type="non-terminal residue" evidence="1">
    <location>
        <position position="64"/>
    </location>
</feature>
<organism evidence="1 2">
    <name type="scientific">Zizania palustris</name>
    <name type="common">Northern wild rice</name>
    <dbReference type="NCBI Taxonomy" id="103762"/>
    <lineage>
        <taxon>Eukaryota</taxon>
        <taxon>Viridiplantae</taxon>
        <taxon>Streptophyta</taxon>
        <taxon>Embryophyta</taxon>
        <taxon>Tracheophyta</taxon>
        <taxon>Spermatophyta</taxon>
        <taxon>Magnoliopsida</taxon>
        <taxon>Liliopsida</taxon>
        <taxon>Poales</taxon>
        <taxon>Poaceae</taxon>
        <taxon>BOP clade</taxon>
        <taxon>Oryzoideae</taxon>
        <taxon>Oryzeae</taxon>
        <taxon>Zizaniinae</taxon>
        <taxon>Zizania</taxon>
    </lineage>
</organism>
<sequence length="64" mass="6844">MAAAPPAFTGNLKKVLAGLRRINLDGLRWRVFDANGKVLGWLAIPNSCFASRQGQANLCTTSGK</sequence>
<evidence type="ECO:0000313" key="1">
    <source>
        <dbReference type="EMBL" id="KAG8046576.1"/>
    </source>
</evidence>
<gene>
    <name evidence="1" type="ORF">GUJ93_ZPchr0008g13205</name>
</gene>
<name>A0A8J5V497_ZIZPA</name>
<keyword evidence="2" id="KW-1185">Reference proteome</keyword>
<dbReference type="AlphaFoldDB" id="A0A8J5V497"/>
<accession>A0A8J5V497</accession>
<evidence type="ECO:0000313" key="2">
    <source>
        <dbReference type="Proteomes" id="UP000729402"/>
    </source>
</evidence>
<reference evidence="1" key="1">
    <citation type="journal article" date="2021" name="bioRxiv">
        <title>Whole Genome Assembly and Annotation of Northern Wild Rice, Zizania palustris L., Supports a Whole Genome Duplication in the Zizania Genus.</title>
        <authorList>
            <person name="Haas M."/>
            <person name="Kono T."/>
            <person name="Macchietto M."/>
            <person name="Millas R."/>
            <person name="McGilp L."/>
            <person name="Shao M."/>
            <person name="Duquette J."/>
            <person name="Hirsch C.N."/>
            <person name="Kimball J."/>
        </authorList>
    </citation>
    <scope>NUCLEOTIDE SEQUENCE</scope>
    <source>
        <tissue evidence="1">Fresh leaf tissue</tissue>
    </source>
</reference>
<comment type="caution">
    <text evidence="1">The sequence shown here is derived from an EMBL/GenBank/DDBJ whole genome shotgun (WGS) entry which is preliminary data.</text>
</comment>
<dbReference type="Proteomes" id="UP000729402">
    <property type="component" value="Unassembled WGS sequence"/>
</dbReference>
<reference evidence="1" key="2">
    <citation type="submission" date="2021-02" db="EMBL/GenBank/DDBJ databases">
        <authorList>
            <person name="Kimball J.A."/>
            <person name="Haas M.W."/>
            <person name="Macchietto M."/>
            <person name="Kono T."/>
            <person name="Duquette J."/>
            <person name="Shao M."/>
        </authorList>
    </citation>
    <scope>NUCLEOTIDE SEQUENCE</scope>
    <source>
        <tissue evidence="1">Fresh leaf tissue</tissue>
    </source>
</reference>
<protein>
    <submittedName>
        <fullName evidence="1">Uncharacterized protein</fullName>
    </submittedName>
</protein>
<proteinExistence type="predicted"/>